<gene>
    <name evidence="2" type="ORF">HMPREF9442_02965</name>
</gene>
<evidence type="ECO:0000256" key="1">
    <source>
        <dbReference type="SAM" id="MobiDB-lite"/>
    </source>
</evidence>
<dbReference type="Proteomes" id="UP000005546">
    <property type="component" value="Unassembled WGS sequence"/>
</dbReference>
<dbReference type="EMBL" id="AFBR01000087">
    <property type="protein sequence ID" value="EGG51112.1"/>
    <property type="molecule type" value="Genomic_DNA"/>
</dbReference>
<comment type="caution">
    <text evidence="2">The sequence shown here is derived from an EMBL/GenBank/DDBJ whole genome shotgun (WGS) entry which is preliminary data.</text>
</comment>
<feature type="region of interest" description="Disordered" evidence="1">
    <location>
        <begin position="1"/>
        <end position="23"/>
    </location>
</feature>
<sequence length="64" mass="7468">MAKSQPKQLLTESSQSGNGQDRNAWLHKYSLQTAYMRKNIAYMPFFLMRIKNHSAERKKSFSAD</sequence>
<reference evidence="2 3" key="1">
    <citation type="submission" date="2011-02" db="EMBL/GenBank/DDBJ databases">
        <authorList>
            <person name="Weinstock G."/>
            <person name="Sodergren E."/>
            <person name="Clifton S."/>
            <person name="Fulton L."/>
            <person name="Fulton B."/>
            <person name="Courtney L."/>
            <person name="Fronick C."/>
            <person name="Harrison M."/>
            <person name="Strong C."/>
            <person name="Farmer C."/>
            <person name="Delahaunty K."/>
            <person name="Markovic C."/>
            <person name="Hall O."/>
            <person name="Minx P."/>
            <person name="Tomlinson C."/>
            <person name="Mitreva M."/>
            <person name="Hou S."/>
            <person name="Chen J."/>
            <person name="Wollam A."/>
            <person name="Pepin K.H."/>
            <person name="Johnson M."/>
            <person name="Bhonagiri V."/>
            <person name="Zhang X."/>
            <person name="Suruliraj S."/>
            <person name="Warren W."/>
            <person name="Chinwalla A."/>
            <person name="Mardis E.R."/>
            <person name="Wilson R.K."/>
        </authorList>
    </citation>
    <scope>NUCLEOTIDE SEQUENCE [LARGE SCALE GENOMIC DNA]</scope>
    <source>
        <strain evidence="2 3">YIT 11841</strain>
    </source>
</reference>
<feature type="compositionally biased region" description="Polar residues" evidence="1">
    <location>
        <begin position="1"/>
        <end position="21"/>
    </location>
</feature>
<evidence type="ECO:0000313" key="3">
    <source>
        <dbReference type="Proteomes" id="UP000005546"/>
    </source>
</evidence>
<organism evidence="2 3">
    <name type="scientific">Paraprevotella xylaniphila YIT 11841</name>
    <dbReference type="NCBI Taxonomy" id="762982"/>
    <lineage>
        <taxon>Bacteria</taxon>
        <taxon>Pseudomonadati</taxon>
        <taxon>Bacteroidota</taxon>
        <taxon>Bacteroidia</taxon>
        <taxon>Bacteroidales</taxon>
        <taxon>Prevotellaceae</taxon>
        <taxon>Paraprevotella</taxon>
    </lineage>
</organism>
<proteinExistence type="predicted"/>
<evidence type="ECO:0000313" key="2">
    <source>
        <dbReference type="EMBL" id="EGG51112.1"/>
    </source>
</evidence>
<dbReference type="HOGENOM" id="CLU_2863804_0_0_10"/>
<keyword evidence="3" id="KW-1185">Reference proteome</keyword>
<dbReference type="AlphaFoldDB" id="F3QXP4"/>
<protein>
    <submittedName>
        <fullName evidence="2">Uncharacterized protein</fullName>
    </submittedName>
</protein>
<accession>F3QXP4</accession>
<name>F3QXP4_9BACT</name>